<comment type="function">
    <text evidence="6">Major thyroid hormone transport protein in serum.</text>
</comment>
<keyword evidence="3" id="KW-0964">Secreted</keyword>
<dbReference type="PROSITE" id="PS00284">
    <property type="entry name" value="SERPIN"/>
    <property type="match status" value="1"/>
</dbReference>
<evidence type="ECO:0000313" key="14">
    <source>
        <dbReference type="Proteomes" id="UP001295444"/>
    </source>
</evidence>
<evidence type="ECO:0000256" key="1">
    <source>
        <dbReference type="ARBA" id="ARBA00004613"/>
    </source>
</evidence>
<comment type="subcellular location">
    <subcellularLocation>
        <location evidence="1">Secreted</location>
    </subcellularLocation>
</comment>
<evidence type="ECO:0000313" key="13">
    <source>
        <dbReference type="EMBL" id="CAH2327821.1"/>
    </source>
</evidence>
<dbReference type="InterPro" id="IPR023796">
    <property type="entry name" value="Serpin_dom"/>
</dbReference>
<dbReference type="GO" id="GO:0005615">
    <property type="term" value="C:extracellular space"/>
    <property type="evidence" value="ECO:0007669"/>
    <property type="project" value="InterPro"/>
</dbReference>
<dbReference type="Gene3D" id="2.30.39.10">
    <property type="entry name" value="Alpha-1-antitrypsin, domain 1"/>
    <property type="match status" value="1"/>
</dbReference>
<dbReference type="Gene3D" id="3.30.497.10">
    <property type="entry name" value="Antithrombin, subunit I, domain 2"/>
    <property type="match status" value="1"/>
</dbReference>
<dbReference type="GO" id="GO:0004867">
    <property type="term" value="F:serine-type endopeptidase inhibitor activity"/>
    <property type="evidence" value="ECO:0007669"/>
    <property type="project" value="InterPro"/>
</dbReference>
<dbReference type="Pfam" id="PF00079">
    <property type="entry name" value="Serpin"/>
    <property type="match status" value="1"/>
</dbReference>
<dbReference type="InterPro" id="IPR000215">
    <property type="entry name" value="Serpin_fam"/>
</dbReference>
<evidence type="ECO:0000256" key="10">
    <source>
        <dbReference type="RuleBase" id="RU000411"/>
    </source>
</evidence>
<dbReference type="Proteomes" id="UP001295444">
    <property type="component" value="Chromosome 13"/>
</dbReference>
<keyword evidence="14" id="KW-1185">Reference proteome</keyword>
<evidence type="ECO:0000256" key="6">
    <source>
        <dbReference type="ARBA" id="ARBA00037352"/>
    </source>
</evidence>
<dbReference type="InterPro" id="IPR042185">
    <property type="entry name" value="Serpin_sf_2"/>
</dbReference>
<dbReference type="InterPro" id="IPR023795">
    <property type="entry name" value="Serpin_CS"/>
</dbReference>
<feature type="region of interest" description="Disordered" evidence="11">
    <location>
        <begin position="1"/>
        <end position="53"/>
    </location>
</feature>
<evidence type="ECO:0000256" key="2">
    <source>
        <dbReference type="ARBA" id="ARBA00009500"/>
    </source>
</evidence>
<comment type="similarity">
    <text evidence="2 10">Belongs to the serpin family.</text>
</comment>
<organism evidence="13 14">
    <name type="scientific">Pelobates cultripes</name>
    <name type="common">Western spadefoot toad</name>
    <dbReference type="NCBI Taxonomy" id="61616"/>
    <lineage>
        <taxon>Eukaryota</taxon>
        <taxon>Metazoa</taxon>
        <taxon>Chordata</taxon>
        <taxon>Craniata</taxon>
        <taxon>Vertebrata</taxon>
        <taxon>Euteleostomi</taxon>
        <taxon>Amphibia</taxon>
        <taxon>Batrachia</taxon>
        <taxon>Anura</taxon>
        <taxon>Pelobatoidea</taxon>
        <taxon>Pelobatidae</taxon>
        <taxon>Pelobates</taxon>
    </lineage>
</organism>
<dbReference type="PANTHER" id="PTHR11461:SF375">
    <property type="entry name" value="THYROXINE-BINDING GLOBULIN"/>
    <property type="match status" value="1"/>
</dbReference>
<dbReference type="InterPro" id="IPR036186">
    <property type="entry name" value="Serpin_sf"/>
</dbReference>
<evidence type="ECO:0000256" key="8">
    <source>
        <dbReference type="ARBA" id="ARBA00042967"/>
    </source>
</evidence>
<feature type="domain" description="Serpin" evidence="12">
    <location>
        <begin position="44"/>
        <end position="378"/>
    </location>
</feature>
<accession>A0AAD1TID6</accession>
<feature type="compositionally biased region" description="Polar residues" evidence="11">
    <location>
        <begin position="1"/>
        <end position="11"/>
    </location>
</feature>
<dbReference type="InterPro" id="IPR042178">
    <property type="entry name" value="Serpin_sf_1"/>
</dbReference>
<evidence type="ECO:0000256" key="11">
    <source>
        <dbReference type="SAM" id="MobiDB-lite"/>
    </source>
</evidence>
<dbReference type="EMBL" id="OW240924">
    <property type="protein sequence ID" value="CAH2327821.1"/>
    <property type="molecule type" value="Genomic_DNA"/>
</dbReference>
<gene>
    <name evidence="13" type="ORF">PECUL_23A024438</name>
</gene>
<evidence type="ECO:0000256" key="5">
    <source>
        <dbReference type="ARBA" id="ARBA00023180"/>
    </source>
</evidence>
<reference evidence="13" key="1">
    <citation type="submission" date="2022-03" db="EMBL/GenBank/DDBJ databases">
        <authorList>
            <person name="Alioto T."/>
            <person name="Alioto T."/>
            <person name="Gomez Garrido J."/>
        </authorList>
    </citation>
    <scope>NUCLEOTIDE SEQUENCE</scope>
</reference>
<dbReference type="PANTHER" id="PTHR11461">
    <property type="entry name" value="SERINE PROTEASE INHIBITOR, SERPIN"/>
    <property type="match status" value="1"/>
</dbReference>
<dbReference type="SUPFAM" id="SSF56574">
    <property type="entry name" value="Serpins"/>
    <property type="match status" value="1"/>
</dbReference>
<name>A0AAD1TID6_PELCU</name>
<proteinExistence type="inferred from homology"/>
<dbReference type="SMART" id="SM00093">
    <property type="entry name" value="SERPIN"/>
    <property type="match status" value="1"/>
</dbReference>
<dbReference type="AlphaFoldDB" id="A0AAD1TID6"/>
<keyword evidence="4" id="KW-0732">Signal</keyword>
<protein>
    <recommendedName>
        <fullName evidence="7">Thyroxine-binding globulin</fullName>
    </recommendedName>
    <alternativeName>
        <fullName evidence="9">Serpin A7</fullName>
    </alternativeName>
    <alternativeName>
        <fullName evidence="8">T4-binding globulin</fullName>
    </alternativeName>
</protein>
<sequence>MWRQARGTTGSLHGACSDFSDDHSEDAEEEYQAAPALTQRGKPKKTGAETDLGAASGSATYQQIVDVLSLNRADNDQQINEGIQSILEKIRKSTNVTESSIGNAIFLGERIRLLDSFHVIMDKYYKADFERTMFHVPEIAEEQINKYVRKNTDGKITNLVSNLPGSTLMVMVNYILFKGEWKNTFNEEATHEEEFTLINHSKIKVPMMHRQGLYKTFSDKDLDCKVIEIPYKDKVSMIVAVPRLDIHRVGQALTFTSFEKWLDSLASSFVEISLPKFSINEELPDLTKSLQHLGMNDVFTEKADLTRMSPYPKLLVSKAVHQAVLEVNEFGTEASGATAITVATSSLLPFFKVDRPFFVFIYDKKTKSILFMGRVTEPATANRKHHKSVLKNN</sequence>
<keyword evidence="5" id="KW-0325">Glycoprotein</keyword>
<evidence type="ECO:0000256" key="7">
    <source>
        <dbReference type="ARBA" id="ARBA00039512"/>
    </source>
</evidence>
<evidence type="ECO:0000256" key="3">
    <source>
        <dbReference type="ARBA" id="ARBA00022525"/>
    </source>
</evidence>
<evidence type="ECO:0000259" key="12">
    <source>
        <dbReference type="SMART" id="SM00093"/>
    </source>
</evidence>
<evidence type="ECO:0000256" key="9">
    <source>
        <dbReference type="ARBA" id="ARBA00043177"/>
    </source>
</evidence>
<evidence type="ECO:0000256" key="4">
    <source>
        <dbReference type="ARBA" id="ARBA00022729"/>
    </source>
</evidence>